<sequence>MRTTHLRRAAWPAIAGVTSLLLAGCADIGDEQSGSTSGGAVSGFPAELVDAASERASGIVDGERIGGTVTLIGTWGGAERDRFLATLEPFEEATGISVEFTGTEDYESLIQSGIDSGNPIDIAASANLGLIEHYAETGDLVDLNDLIGAENLADNYSDTFLESTTVDGSNYGIWSMVDNYMLWYNPETYEGPRGADVTWDEISSWAEDSAAAGTTPWCMGLSAGANTGWPASYFVLNLLLKQAGPDFTSALGAGEASWDSPEVRAAFDAFSDVVAGPETVNGGPDGAISTDPGAAGAGMYTDPPQCELMHWGTFTSSIVLGNDPSLEPGTDLDFLPMPAITPEYADAQGYGGTIFSAFSDRPEVAALMTYLGSAEHADLIAATGNWTAANVGVDPASYPNELLADIATEILGADTLVPFPTAVTAPAVRSAIYTTTAEFVRDPSSLDANLRELDALAAGG</sequence>
<gene>
    <name evidence="4" type="ORF">RNC47_32020</name>
</gene>
<evidence type="ECO:0000256" key="2">
    <source>
        <dbReference type="ARBA" id="ARBA00022448"/>
    </source>
</evidence>
<reference evidence="5" key="1">
    <citation type="submission" date="2023-07" db="EMBL/GenBank/DDBJ databases">
        <title>30 novel species of actinomycetes from the DSMZ collection.</title>
        <authorList>
            <person name="Nouioui I."/>
        </authorList>
    </citation>
    <scope>NUCLEOTIDE SEQUENCE [LARGE SCALE GENOMIC DNA]</scope>
    <source>
        <strain evidence="5">DSM 44918</strain>
    </source>
</reference>
<dbReference type="SUPFAM" id="SSF53850">
    <property type="entry name" value="Periplasmic binding protein-like II"/>
    <property type="match status" value="1"/>
</dbReference>
<evidence type="ECO:0000313" key="4">
    <source>
        <dbReference type="EMBL" id="MDT0322949.1"/>
    </source>
</evidence>
<evidence type="ECO:0000256" key="3">
    <source>
        <dbReference type="SAM" id="SignalP"/>
    </source>
</evidence>
<dbReference type="Pfam" id="PF01547">
    <property type="entry name" value="SBP_bac_1"/>
    <property type="match status" value="1"/>
</dbReference>
<accession>A0ABU2LZF1</accession>
<name>A0ABU2LZF1_9ACTN</name>
<keyword evidence="5" id="KW-1185">Reference proteome</keyword>
<protein>
    <recommendedName>
        <fullName evidence="6">ABC transporter substrate-binding protein</fullName>
    </recommendedName>
</protein>
<feature type="signal peptide" evidence="3">
    <location>
        <begin position="1"/>
        <end position="23"/>
    </location>
</feature>
<comment type="similarity">
    <text evidence="1">Belongs to the bacterial solute-binding protein 1 family.</text>
</comment>
<feature type="chain" id="PRO_5047454704" description="ABC transporter substrate-binding protein" evidence="3">
    <location>
        <begin position="24"/>
        <end position="460"/>
    </location>
</feature>
<comment type="caution">
    <text evidence="4">The sequence shown here is derived from an EMBL/GenBank/DDBJ whole genome shotgun (WGS) entry which is preliminary data.</text>
</comment>
<evidence type="ECO:0000256" key="1">
    <source>
        <dbReference type="ARBA" id="ARBA00008520"/>
    </source>
</evidence>
<keyword evidence="2" id="KW-0813">Transport</keyword>
<dbReference type="PANTHER" id="PTHR43649">
    <property type="entry name" value="ARABINOSE-BINDING PROTEIN-RELATED"/>
    <property type="match status" value="1"/>
</dbReference>
<keyword evidence="3" id="KW-0732">Signal</keyword>
<evidence type="ECO:0000313" key="5">
    <source>
        <dbReference type="Proteomes" id="UP001183420"/>
    </source>
</evidence>
<evidence type="ECO:0008006" key="6">
    <source>
        <dbReference type="Google" id="ProtNLM"/>
    </source>
</evidence>
<dbReference type="RefSeq" id="WP_311603876.1">
    <property type="nucleotide sequence ID" value="NZ_JAVREM010000079.1"/>
</dbReference>
<dbReference type="InterPro" id="IPR050490">
    <property type="entry name" value="Bact_solute-bd_prot1"/>
</dbReference>
<proteinExistence type="inferred from homology"/>
<dbReference type="Gene3D" id="3.40.190.10">
    <property type="entry name" value="Periplasmic binding protein-like II"/>
    <property type="match status" value="2"/>
</dbReference>
<dbReference type="InterPro" id="IPR006059">
    <property type="entry name" value="SBP"/>
</dbReference>
<dbReference type="Proteomes" id="UP001183420">
    <property type="component" value="Unassembled WGS sequence"/>
</dbReference>
<dbReference type="EMBL" id="JAVREM010000079">
    <property type="protein sequence ID" value="MDT0322949.1"/>
    <property type="molecule type" value="Genomic_DNA"/>
</dbReference>
<organism evidence="4 5">
    <name type="scientific">Streptomyces millisiae</name>
    <dbReference type="NCBI Taxonomy" id="3075542"/>
    <lineage>
        <taxon>Bacteria</taxon>
        <taxon>Bacillati</taxon>
        <taxon>Actinomycetota</taxon>
        <taxon>Actinomycetes</taxon>
        <taxon>Kitasatosporales</taxon>
        <taxon>Streptomycetaceae</taxon>
        <taxon>Streptomyces</taxon>
    </lineage>
</organism>
<dbReference type="PANTHER" id="PTHR43649:SF29">
    <property type="entry name" value="OSMOPROTECTIVE COMPOUNDS-BINDING PROTEIN GGTB"/>
    <property type="match status" value="1"/>
</dbReference>
<dbReference type="PROSITE" id="PS51257">
    <property type="entry name" value="PROKAR_LIPOPROTEIN"/>
    <property type="match status" value="1"/>
</dbReference>